<evidence type="ECO:0000259" key="8">
    <source>
        <dbReference type="PROSITE" id="PS50157"/>
    </source>
</evidence>
<dbReference type="InterPro" id="IPR036236">
    <property type="entry name" value="Znf_C2H2_sf"/>
</dbReference>
<dbReference type="InterPro" id="IPR050888">
    <property type="entry name" value="ZnF_C2H2-type_TF"/>
</dbReference>
<evidence type="ECO:0000256" key="4">
    <source>
        <dbReference type="ARBA" id="ARBA00022771"/>
    </source>
</evidence>
<evidence type="ECO:0000256" key="7">
    <source>
        <dbReference type="PROSITE-ProRule" id="PRU00042"/>
    </source>
</evidence>
<evidence type="ECO:0000313" key="9">
    <source>
        <dbReference type="EMBL" id="KAJ5131384.1"/>
    </source>
</evidence>
<keyword evidence="2" id="KW-0479">Metal-binding</keyword>
<keyword evidence="5" id="KW-0862">Zinc</keyword>
<name>A0A9W9GWL0_9EURO</name>
<feature type="domain" description="C2H2-type" evidence="8">
    <location>
        <begin position="31"/>
        <end position="61"/>
    </location>
</feature>
<sequence length="309" mass="35667">MERCGHCARSFVDQQALQQHIRASPAHTTSFRCVPCNRSYKSQADLEKHIRASPAHAKSFRCELCNRSYKSQADLEKHIRDSPAHAKSFRCELCNRSYKSQADLESHIRDSPAHAESFYCTLCRRTFKNKDGLDQHIKFSTIHNAPPPVTPLDRFFQSFRGFEYNTKSSPSKIFAQLSKRNGWKRDDENHKSAWKRYQSALQEEVAVWFGSENDLSSWHSLCRAIEIEPLPTTCAQGVKVVRGVYVNIVDLLEWARKGREGLGVRKFSSLKDLRAYTKKTRKIFSGDPSMERGGKNNVVLRHLLRFIFR</sequence>
<evidence type="ECO:0000256" key="6">
    <source>
        <dbReference type="ARBA" id="ARBA00023242"/>
    </source>
</evidence>
<dbReference type="PANTHER" id="PTHR24406">
    <property type="entry name" value="TRANSCRIPTIONAL REPRESSOR CTCFL-RELATED"/>
    <property type="match status" value="1"/>
</dbReference>
<dbReference type="Pfam" id="PF12171">
    <property type="entry name" value="zf-C2H2_jaz"/>
    <property type="match status" value="1"/>
</dbReference>
<reference evidence="9" key="2">
    <citation type="journal article" date="2023" name="IMA Fungus">
        <title>Comparative genomic study of the Penicillium genus elucidates a diverse pangenome and 15 lateral gene transfer events.</title>
        <authorList>
            <person name="Petersen C."/>
            <person name="Sorensen T."/>
            <person name="Nielsen M.R."/>
            <person name="Sondergaard T.E."/>
            <person name="Sorensen J.L."/>
            <person name="Fitzpatrick D.A."/>
            <person name="Frisvad J.C."/>
            <person name="Nielsen K.L."/>
        </authorList>
    </citation>
    <scope>NUCLEOTIDE SEQUENCE</scope>
    <source>
        <strain evidence="9">IBT 22155</strain>
    </source>
</reference>
<keyword evidence="4 7" id="KW-0863">Zinc-finger</keyword>
<dbReference type="PROSITE" id="PS50157">
    <property type="entry name" value="ZINC_FINGER_C2H2_2"/>
    <property type="match status" value="5"/>
</dbReference>
<feature type="domain" description="C2H2-type" evidence="8">
    <location>
        <begin position="60"/>
        <end position="90"/>
    </location>
</feature>
<feature type="domain" description="C2H2-type" evidence="8">
    <location>
        <begin position="2"/>
        <end position="28"/>
    </location>
</feature>
<evidence type="ECO:0000256" key="1">
    <source>
        <dbReference type="ARBA" id="ARBA00004123"/>
    </source>
</evidence>
<dbReference type="SMART" id="SM00355">
    <property type="entry name" value="ZnF_C2H2"/>
    <property type="match status" value="5"/>
</dbReference>
<comment type="subcellular location">
    <subcellularLocation>
        <location evidence="1">Nucleus</location>
    </subcellularLocation>
</comment>
<dbReference type="Proteomes" id="UP001149079">
    <property type="component" value="Unassembled WGS sequence"/>
</dbReference>
<keyword evidence="6" id="KW-0539">Nucleus</keyword>
<comment type="caution">
    <text evidence="9">The sequence shown here is derived from an EMBL/GenBank/DDBJ whole genome shotgun (WGS) entry which is preliminary data.</text>
</comment>
<accession>A0A9W9GWL0</accession>
<feature type="domain" description="C2H2-type" evidence="8">
    <location>
        <begin position="118"/>
        <end position="148"/>
    </location>
</feature>
<dbReference type="AlphaFoldDB" id="A0A9W9GWL0"/>
<dbReference type="GO" id="GO:0008270">
    <property type="term" value="F:zinc ion binding"/>
    <property type="evidence" value="ECO:0007669"/>
    <property type="project" value="UniProtKB-KW"/>
</dbReference>
<keyword evidence="10" id="KW-1185">Reference proteome</keyword>
<protein>
    <recommendedName>
        <fullName evidence="8">C2H2-type domain-containing protein</fullName>
    </recommendedName>
</protein>
<dbReference type="RefSeq" id="XP_056521763.1">
    <property type="nucleotide sequence ID" value="XM_056668167.1"/>
</dbReference>
<dbReference type="Gene3D" id="3.30.160.60">
    <property type="entry name" value="Classic Zinc Finger"/>
    <property type="match status" value="2"/>
</dbReference>
<gene>
    <name evidence="9" type="ORF">N7515_007423</name>
</gene>
<feature type="domain" description="C2H2-type" evidence="8">
    <location>
        <begin position="89"/>
        <end position="115"/>
    </location>
</feature>
<evidence type="ECO:0000256" key="3">
    <source>
        <dbReference type="ARBA" id="ARBA00022737"/>
    </source>
</evidence>
<dbReference type="Pfam" id="PF12874">
    <property type="entry name" value="zf-met"/>
    <property type="match status" value="3"/>
</dbReference>
<dbReference type="GeneID" id="81407337"/>
<dbReference type="InterPro" id="IPR022755">
    <property type="entry name" value="Znf_C2H2_jaz"/>
</dbReference>
<keyword evidence="3" id="KW-0677">Repeat</keyword>
<organism evidence="9 10">
    <name type="scientific">Penicillium bovifimosum</name>
    <dbReference type="NCBI Taxonomy" id="126998"/>
    <lineage>
        <taxon>Eukaryota</taxon>
        <taxon>Fungi</taxon>
        <taxon>Dikarya</taxon>
        <taxon>Ascomycota</taxon>
        <taxon>Pezizomycotina</taxon>
        <taxon>Eurotiomycetes</taxon>
        <taxon>Eurotiomycetidae</taxon>
        <taxon>Eurotiales</taxon>
        <taxon>Aspergillaceae</taxon>
        <taxon>Penicillium</taxon>
    </lineage>
</organism>
<dbReference type="InterPro" id="IPR013087">
    <property type="entry name" value="Znf_C2H2_type"/>
</dbReference>
<dbReference type="GO" id="GO:0005634">
    <property type="term" value="C:nucleus"/>
    <property type="evidence" value="ECO:0007669"/>
    <property type="project" value="UniProtKB-SubCell"/>
</dbReference>
<evidence type="ECO:0000313" key="10">
    <source>
        <dbReference type="Proteomes" id="UP001149079"/>
    </source>
</evidence>
<evidence type="ECO:0000256" key="2">
    <source>
        <dbReference type="ARBA" id="ARBA00022723"/>
    </source>
</evidence>
<dbReference type="EMBL" id="JAPQKL010000005">
    <property type="protein sequence ID" value="KAJ5131384.1"/>
    <property type="molecule type" value="Genomic_DNA"/>
</dbReference>
<reference evidence="9" key="1">
    <citation type="submission" date="2022-11" db="EMBL/GenBank/DDBJ databases">
        <authorList>
            <person name="Petersen C."/>
        </authorList>
    </citation>
    <scope>NUCLEOTIDE SEQUENCE</scope>
    <source>
        <strain evidence="9">IBT 22155</strain>
    </source>
</reference>
<dbReference type="SUPFAM" id="SSF57667">
    <property type="entry name" value="beta-beta-alpha zinc fingers"/>
    <property type="match status" value="3"/>
</dbReference>
<dbReference type="OrthoDB" id="6105938at2759"/>
<evidence type="ECO:0000256" key="5">
    <source>
        <dbReference type="ARBA" id="ARBA00022833"/>
    </source>
</evidence>
<proteinExistence type="predicted"/>